<dbReference type="PROSITE" id="PS00761">
    <property type="entry name" value="SPASE_I_3"/>
    <property type="match status" value="1"/>
</dbReference>
<dbReference type="GO" id="GO:0004252">
    <property type="term" value="F:serine-type endopeptidase activity"/>
    <property type="evidence" value="ECO:0007669"/>
    <property type="project" value="InterPro"/>
</dbReference>
<dbReference type="KEGG" id="cate:C2869_08840"/>
<dbReference type="PRINTS" id="PR00727">
    <property type="entry name" value="LEADERPTASE"/>
</dbReference>
<keyword evidence="5 7" id="KW-0378">Hydrolase</keyword>
<dbReference type="InterPro" id="IPR019533">
    <property type="entry name" value="Peptidase_S26"/>
</dbReference>
<dbReference type="EC" id="3.4.21.89" evidence="3 7"/>
<dbReference type="SUPFAM" id="SSF51306">
    <property type="entry name" value="LexA/Signal peptidase"/>
    <property type="match status" value="1"/>
</dbReference>
<evidence type="ECO:0000256" key="5">
    <source>
        <dbReference type="ARBA" id="ARBA00022801"/>
    </source>
</evidence>
<comment type="similarity">
    <text evidence="2 7">Belongs to the peptidase S26 family.</text>
</comment>
<dbReference type="GO" id="GO:0009003">
    <property type="term" value="F:signal peptidase activity"/>
    <property type="evidence" value="ECO:0007669"/>
    <property type="project" value="UniProtKB-EC"/>
</dbReference>
<comment type="subcellular location">
    <subcellularLocation>
        <location evidence="7">Membrane</location>
        <topology evidence="7">Multi-pass membrane protein</topology>
    </subcellularLocation>
</comment>
<organism evidence="9 10">
    <name type="scientific">Saccharobesus litoralis</name>
    <dbReference type="NCBI Taxonomy" id="2172099"/>
    <lineage>
        <taxon>Bacteria</taxon>
        <taxon>Pseudomonadati</taxon>
        <taxon>Pseudomonadota</taxon>
        <taxon>Gammaproteobacteria</taxon>
        <taxon>Alteromonadales</taxon>
        <taxon>Alteromonadaceae</taxon>
        <taxon>Saccharobesus</taxon>
    </lineage>
</organism>
<dbReference type="InterPro" id="IPR019758">
    <property type="entry name" value="Pept_S26A_signal_pept_1_CS"/>
</dbReference>
<evidence type="ECO:0000256" key="3">
    <source>
        <dbReference type="ARBA" id="ARBA00013208"/>
    </source>
</evidence>
<accession>A0A2S0VQN7</accession>
<dbReference type="RefSeq" id="WP_108602590.1">
    <property type="nucleotide sequence ID" value="NZ_CP026604.1"/>
</dbReference>
<sequence length="224" mass="25197">MRNSGYLALLNCHALIKNHAGFICFILLMSVFRSAVADWNDVPTGSMQPTIVEGDRVYIDKLAYDVNLPFAQVSLVKVAEPQAGEIAVFNSAVSNKRLIKRVIAVPGDTVAMLNNRLLINGQPLNYQLISQTEQEWIWQEASQANTHLIKTRKGGSSLDSFHSVVVPAGQYLMMGDNRDSSADSRVIGFVPRHEFIGRAESIVLSFDYDDYYLPRKDRWFKKLM</sequence>
<dbReference type="InterPro" id="IPR000223">
    <property type="entry name" value="Pept_S26A_signal_pept_1"/>
</dbReference>
<dbReference type="InterPro" id="IPR036286">
    <property type="entry name" value="LexA/Signal_pep-like_sf"/>
</dbReference>
<protein>
    <recommendedName>
        <fullName evidence="4 7">Signal peptidase I</fullName>
        <ecNumber evidence="3 7">3.4.21.89</ecNumber>
    </recommendedName>
</protein>
<dbReference type="PANTHER" id="PTHR43390">
    <property type="entry name" value="SIGNAL PEPTIDASE I"/>
    <property type="match status" value="1"/>
</dbReference>
<evidence type="ECO:0000256" key="1">
    <source>
        <dbReference type="ARBA" id="ARBA00000677"/>
    </source>
</evidence>
<keyword evidence="10" id="KW-1185">Reference proteome</keyword>
<dbReference type="CDD" id="cd06530">
    <property type="entry name" value="S26_SPase_I"/>
    <property type="match status" value="1"/>
</dbReference>
<dbReference type="GO" id="GO:0006465">
    <property type="term" value="P:signal peptide processing"/>
    <property type="evidence" value="ECO:0007669"/>
    <property type="project" value="InterPro"/>
</dbReference>
<evidence type="ECO:0000259" key="8">
    <source>
        <dbReference type="Pfam" id="PF10502"/>
    </source>
</evidence>
<feature type="domain" description="Peptidase S26" evidence="8">
    <location>
        <begin position="22"/>
        <end position="203"/>
    </location>
</feature>
<dbReference type="Pfam" id="PF10502">
    <property type="entry name" value="Peptidase_S26"/>
    <property type="match status" value="1"/>
</dbReference>
<dbReference type="Proteomes" id="UP000244441">
    <property type="component" value="Chromosome"/>
</dbReference>
<evidence type="ECO:0000313" key="10">
    <source>
        <dbReference type="Proteomes" id="UP000244441"/>
    </source>
</evidence>
<proteinExistence type="inferred from homology"/>
<gene>
    <name evidence="9" type="primary">lepB</name>
    <name evidence="9" type="ORF">C2869_08840</name>
</gene>
<evidence type="ECO:0000256" key="4">
    <source>
        <dbReference type="ARBA" id="ARBA00019232"/>
    </source>
</evidence>
<evidence type="ECO:0000256" key="7">
    <source>
        <dbReference type="RuleBase" id="RU362042"/>
    </source>
</evidence>
<dbReference type="InterPro" id="IPR019757">
    <property type="entry name" value="Pept_S26A_signal_pept_1_Lys-AS"/>
</dbReference>
<dbReference type="PANTHER" id="PTHR43390:SF1">
    <property type="entry name" value="CHLOROPLAST PROCESSING PEPTIDASE"/>
    <property type="match status" value="1"/>
</dbReference>
<dbReference type="NCBIfam" id="TIGR02227">
    <property type="entry name" value="sigpep_I_bact"/>
    <property type="match status" value="1"/>
</dbReference>
<feature type="active site" evidence="6">
    <location>
        <position position="100"/>
    </location>
</feature>
<feature type="active site" evidence="6">
    <location>
        <position position="46"/>
    </location>
</feature>
<keyword evidence="7" id="KW-0645">Protease</keyword>
<comment type="catalytic activity">
    <reaction evidence="1 7">
        <text>Cleavage of hydrophobic, N-terminal signal or leader sequences from secreted and periplasmic proteins.</text>
        <dbReference type="EC" id="3.4.21.89"/>
    </reaction>
</comment>
<evidence type="ECO:0000313" key="9">
    <source>
        <dbReference type="EMBL" id="AWB66527.1"/>
    </source>
</evidence>
<dbReference type="OrthoDB" id="9815782at2"/>
<name>A0A2S0VQN7_9ALTE</name>
<dbReference type="EMBL" id="CP026604">
    <property type="protein sequence ID" value="AWB66527.1"/>
    <property type="molecule type" value="Genomic_DNA"/>
</dbReference>
<reference evidence="9 10" key="1">
    <citation type="submission" date="2018-01" db="EMBL/GenBank/DDBJ databases">
        <title>Genome sequence of a Cantenovulum-like bacteria.</title>
        <authorList>
            <person name="Tan W.R."/>
            <person name="Lau N.-S."/>
            <person name="Go F."/>
            <person name="Amirul A.-A.A."/>
        </authorList>
    </citation>
    <scope>NUCLEOTIDE SEQUENCE [LARGE SCALE GENOMIC DNA]</scope>
    <source>
        <strain evidence="9 10">CCB-QB4</strain>
    </source>
</reference>
<dbReference type="Gene3D" id="2.10.109.10">
    <property type="entry name" value="Umud Fragment, subunit A"/>
    <property type="match status" value="1"/>
</dbReference>
<dbReference type="AlphaFoldDB" id="A0A2S0VQN7"/>
<dbReference type="GO" id="GO:0016020">
    <property type="term" value="C:membrane"/>
    <property type="evidence" value="ECO:0007669"/>
    <property type="project" value="UniProtKB-SubCell"/>
</dbReference>
<evidence type="ECO:0000256" key="6">
    <source>
        <dbReference type="PIRSR" id="PIRSR600223-1"/>
    </source>
</evidence>
<dbReference type="PROSITE" id="PS00760">
    <property type="entry name" value="SPASE_I_2"/>
    <property type="match status" value="1"/>
</dbReference>
<evidence type="ECO:0000256" key="2">
    <source>
        <dbReference type="ARBA" id="ARBA00009370"/>
    </source>
</evidence>